<dbReference type="Gene3D" id="1.10.10.10">
    <property type="entry name" value="Winged helix-like DNA-binding domain superfamily/Winged helix DNA-binding domain"/>
    <property type="match status" value="1"/>
</dbReference>
<dbReference type="RefSeq" id="WP_243366646.1">
    <property type="nucleotide sequence ID" value="NZ_CP094348.1"/>
</dbReference>
<evidence type="ECO:0000313" key="3">
    <source>
        <dbReference type="EMBL" id="UOB21194.1"/>
    </source>
</evidence>
<organism evidence="3 4">
    <name type="scientific">Macrococcus armenti</name>
    <dbReference type="NCBI Taxonomy" id="2875764"/>
    <lineage>
        <taxon>Bacteria</taxon>
        <taxon>Bacillati</taxon>
        <taxon>Bacillota</taxon>
        <taxon>Bacilli</taxon>
        <taxon>Bacillales</taxon>
        <taxon>Staphylococcaceae</taxon>
        <taxon>Macrococcus</taxon>
    </lineage>
</organism>
<keyword evidence="4" id="KW-1185">Reference proteome</keyword>
<reference evidence="3" key="2">
    <citation type="submission" date="2022-04" db="EMBL/GenBank/DDBJ databases">
        <title>Antimicrobial genetic elements in methicillin-resistant Macrococcus armenti.</title>
        <authorList>
            <person name="Keller J.E."/>
            <person name="Schwendener S."/>
            <person name="Pantucek R."/>
            <person name="Perreten V."/>
        </authorList>
    </citation>
    <scope>NUCLEOTIDE SEQUENCE</scope>
    <source>
        <strain evidence="3">CCM 2609</strain>
    </source>
</reference>
<keyword evidence="2" id="KW-0804">Transcription</keyword>
<accession>A0ABY3ZZ04</accession>
<dbReference type="EMBL" id="CP094348">
    <property type="protein sequence ID" value="UOB21194.1"/>
    <property type="molecule type" value="Genomic_DNA"/>
</dbReference>
<evidence type="ECO:0000313" key="4">
    <source>
        <dbReference type="Proteomes" id="UP000830343"/>
    </source>
</evidence>
<gene>
    <name evidence="3" type="ORF">MRZ06_03690</name>
</gene>
<name>A0ABY3ZZ04_9STAP</name>
<proteinExistence type="predicted"/>
<evidence type="ECO:0000256" key="2">
    <source>
        <dbReference type="ARBA" id="ARBA00023163"/>
    </source>
</evidence>
<protein>
    <submittedName>
        <fullName evidence="3">Sigma-70 family RNA polymerase sigma factor</fullName>
    </submittedName>
</protein>
<reference evidence="3" key="1">
    <citation type="submission" date="2022-03" db="EMBL/GenBank/DDBJ databases">
        <authorList>
            <person name="Vrbovska V."/>
            <person name="Kovarovic V."/>
            <person name="Botka T."/>
            <person name="Pantucek R."/>
        </authorList>
    </citation>
    <scope>NUCLEOTIDE SEQUENCE</scope>
    <source>
        <strain evidence="3">CCM 2609</strain>
    </source>
</reference>
<sequence length="151" mass="18822">MNFEEVLQNNERVIHYFIHKYRLTYMHDEMYQLALIKLWEIYENYDPTLTNNMQQFIFTKLNFFFIDEIRKLKRNLDRYAPMECITYESYTDETLVDYTQFFHMLCDHEYEWLMLTIQGYQQKEIAHMMNKSVSTLKNYRKSCQKKLQKLK</sequence>
<dbReference type="InterPro" id="IPR016032">
    <property type="entry name" value="Sig_transdc_resp-reg_C-effctor"/>
</dbReference>
<dbReference type="InterPro" id="IPR013325">
    <property type="entry name" value="RNA_pol_sigma_r2"/>
</dbReference>
<keyword evidence="1" id="KW-0805">Transcription regulation</keyword>
<dbReference type="InterPro" id="IPR036388">
    <property type="entry name" value="WH-like_DNA-bd_sf"/>
</dbReference>
<dbReference type="SUPFAM" id="SSF88946">
    <property type="entry name" value="Sigma2 domain of RNA polymerase sigma factors"/>
    <property type="match status" value="1"/>
</dbReference>
<dbReference type="SUPFAM" id="SSF46894">
    <property type="entry name" value="C-terminal effector domain of the bipartite response regulators"/>
    <property type="match status" value="1"/>
</dbReference>
<evidence type="ECO:0000256" key="1">
    <source>
        <dbReference type="ARBA" id="ARBA00023015"/>
    </source>
</evidence>
<dbReference type="Proteomes" id="UP000830343">
    <property type="component" value="Chromosome"/>
</dbReference>